<keyword evidence="1 2" id="KW-0238">DNA-binding</keyword>
<dbReference type="InterPro" id="IPR001647">
    <property type="entry name" value="HTH_TetR"/>
</dbReference>
<comment type="caution">
    <text evidence="5">The sequence shown here is derived from an EMBL/GenBank/DDBJ whole genome shotgun (WGS) entry which is preliminary data.</text>
</comment>
<proteinExistence type="predicted"/>
<keyword evidence="3" id="KW-0812">Transmembrane</keyword>
<keyword evidence="6" id="KW-1185">Reference proteome</keyword>
<dbReference type="PANTHER" id="PTHR30328">
    <property type="entry name" value="TRANSCRIPTIONAL REPRESSOR"/>
    <property type="match status" value="1"/>
</dbReference>
<evidence type="ECO:0000313" key="6">
    <source>
        <dbReference type="Proteomes" id="UP001610063"/>
    </source>
</evidence>
<dbReference type="Gene3D" id="1.10.357.10">
    <property type="entry name" value="Tetracycline Repressor, domain 2"/>
    <property type="match status" value="1"/>
</dbReference>
<evidence type="ECO:0000259" key="4">
    <source>
        <dbReference type="PROSITE" id="PS50977"/>
    </source>
</evidence>
<sequence>MTQETAEYKIKEAAKDVFMVKGMAGARMQEIADKAGINKALLHYYYRSKELLFKAVFEGIIKAFIPKMLQLFTSDLPLEAKVYQMADKYVDFLSEHREMPLFILTELRRGPLKLIQALNIGGLIDLSVIQRQIDEEVAKGNIRPITAPQFMLNFVSMMVFPFAAGHMFTGIFGVSEEEFQKIMEARRTEVPKFIMNALRP</sequence>
<feature type="domain" description="HTH tetR-type" evidence="4">
    <location>
        <begin position="4"/>
        <end position="64"/>
    </location>
</feature>
<dbReference type="PANTHER" id="PTHR30328:SF54">
    <property type="entry name" value="HTH-TYPE TRANSCRIPTIONAL REPRESSOR SCO4008"/>
    <property type="match status" value="1"/>
</dbReference>
<dbReference type="Pfam" id="PF00440">
    <property type="entry name" value="TetR_N"/>
    <property type="match status" value="1"/>
</dbReference>
<dbReference type="RefSeq" id="WP_395417725.1">
    <property type="nucleotide sequence ID" value="NZ_JBIPKE010000017.1"/>
</dbReference>
<protein>
    <submittedName>
        <fullName evidence="5">TetR/AcrR family transcriptional regulator</fullName>
    </submittedName>
</protein>
<evidence type="ECO:0000256" key="3">
    <source>
        <dbReference type="SAM" id="Phobius"/>
    </source>
</evidence>
<dbReference type="PRINTS" id="PR00455">
    <property type="entry name" value="HTHTETR"/>
</dbReference>
<evidence type="ECO:0000256" key="2">
    <source>
        <dbReference type="PROSITE-ProRule" id="PRU00335"/>
    </source>
</evidence>
<dbReference type="SUPFAM" id="SSF46689">
    <property type="entry name" value="Homeodomain-like"/>
    <property type="match status" value="1"/>
</dbReference>
<gene>
    <name evidence="5" type="ORF">ACHKAR_13085</name>
</gene>
<dbReference type="EMBL" id="JBIPKE010000017">
    <property type="protein sequence ID" value="MFH6984380.1"/>
    <property type="molecule type" value="Genomic_DNA"/>
</dbReference>
<dbReference type="InterPro" id="IPR009057">
    <property type="entry name" value="Homeodomain-like_sf"/>
</dbReference>
<accession>A0ABW7NBB0</accession>
<name>A0ABW7NBB0_9BACT</name>
<dbReference type="InterPro" id="IPR050109">
    <property type="entry name" value="HTH-type_TetR-like_transc_reg"/>
</dbReference>
<feature type="transmembrane region" description="Helical" evidence="3">
    <location>
        <begin position="150"/>
        <end position="174"/>
    </location>
</feature>
<keyword evidence="3" id="KW-1133">Transmembrane helix</keyword>
<dbReference type="Proteomes" id="UP001610063">
    <property type="component" value="Unassembled WGS sequence"/>
</dbReference>
<reference evidence="5 6" key="1">
    <citation type="journal article" date="2013" name="Int. J. Syst. Evol. Microbiol.">
        <title>Marinoscillum luteum sp. nov., isolated from marine sediment.</title>
        <authorList>
            <person name="Cha I.T."/>
            <person name="Park S.J."/>
            <person name="Kim S.J."/>
            <person name="Kim J.G."/>
            <person name="Jung M.Y."/>
            <person name="Shin K.S."/>
            <person name="Kwon K.K."/>
            <person name="Yang S.H."/>
            <person name="Seo Y.S."/>
            <person name="Rhee S.K."/>
        </authorList>
    </citation>
    <scope>NUCLEOTIDE SEQUENCE [LARGE SCALE GENOMIC DNA]</scope>
    <source>
        <strain evidence="5 6">KCTC 23939</strain>
    </source>
</reference>
<evidence type="ECO:0000313" key="5">
    <source>
        <dbReference type="EMBL" id="MFH6984380.1"/>
    </source>
</evidence>
<keyword evidence="3" id="KW-0472">Membrane</keyword>
<dbReference type="PROSITE" id="PS50977">
    <property type="entry name" value="HTH_TETR_2"/>
    <property type="match status" value="1"/>
</dbReference>
<feature type="DNA-binding region" description="H-T-H motif" evidence="2">
    <location>
        <begin position="27"/>
        <end position="46"/>
    </location>
</feature>
<evidence type="ECO:0000256" key="1">
    <source>
        <dbReference type="ARBA" id="ARBA00023125"/>
    </source>
</evidence>
<organism evidence="5 6">
    <name type="scientific">Marinoscillum luteum</name>
    <dbReference type="NCBI Taxonomy" id="861051"/>
    <lineage>
        <taxon>Bacteria</taxon>
        <taxon>Pseudomonadati</taxon>
        <taxon>Bacteroidota</taxon>
        <taxon>Cytophagia</taxon>
        <taxon>Cytophagales</taxon>
        <taxon>Reichenbachiellaceae</taxon>
        <taxon>Marinoscillum</taxon>
    </lineage>
</organism>